<protein>
    <submittedName>
        <fullName evidence="1">Uncharacterized protein</fullName>
    </submittedName>
</protein>
<gene>
    <name evidence="1" type="ORF">RHMOL_Rhmol12G0106000</name>
</gene>
<dbReference type="EMBL" id="CM046399">
    <property type="protein sequence ID" value="KAI8527850.1"/>
    <property type="molecule type" value="Genomic_DNA"/>
</dbReference>
<dbReference type="Proteomes" id="UP001062846">
    <property type="component" value="Chromosome 12"/>
</dbReference>
<reference evidence="1" key="1">
    <citation type="submission" date="2022-02" db="EMBL/GenBank/DDBJ databases">
        <title>Plant Genome Project.</title>
        <authorList>
            <person name="Zhang R.-G."/>
        </authorList>
    </citation>
    <scope>NUCLEOTIDE SEQUENCE</scope>
    <source>
        <strain evidence="1">AT1</strain>
    </source>
</reference>
<organism evidence="1 2">
    <name type="scientific">Rhododendron molle</name>
    <name type="common">Chinese azalea</name>
    <name type="synonym">Azalea mollis</name>
    <dbReference type="NCBI Taxonomy" id="49168"/>
    <lineage>
        <taxon>Eukaryota</taxon>
        <taxon>Viridiplantae</taxon>
        <taxon>Streptophyta</taxon>
        <taxon>Embryophyta</taxon>
        <taxon>Tracheophyta</taxon>
        <taxon>Spermatophyta</taxon>
        <taxon>Magnoliopsida</taxon>
        <taxon>eudicotyledons</taxon>
        <taxon>Gunneridae</taxon>
        <taxon>Pentapetalae</taxon>
        <taxon>asterids</taxon>
        <taxon>Ericales</taxon>
        <taxon>Ericaceae</taxon>
        <taxon>Ericoideae</taxon>
        <taxon>Rhodoreae</taxon>
        <taxon>Rhododendron</taxon>
    </lineage>
</organism>
<sequence length="739" mass="82616">MEFCSPTTAGSRVLQGYRPPFDPTVVRNLRESGAIIVGKTNLDEFGIEGTTEGAFISRGNAKSGHPIVMRFLIVGIAIMKQRFVSEMQVLTNVVPWQSYCCLVVCVAAGGVQIESRIRSNGTFSPTPTSAASGSPRKPAPSTSATLKRSPVSAEKEQIQAILKSSVLNGGLGDCLGAWWHPAATPIPLELDVFFYLSAERSNRNNSMIIVWKNSQFELDELNIDLGALRVQLQNADKRLQIEGTLNSFLTVVILDEQELNTIRIHEVSPAIESFILSFPHIVLLHLTHVHVICLLKGKRRAKAIAAEKLLANRVGKGKCKATCADKRKDNALVELRQRNGGVVIRNECVEDSDLLVAGELHLHVFRRPVASRYWRRQRREKEKGSCLLILKVANPDGFEEVVIATISREVLKGLEMAPEVMEKLHGYNCKVDIWSFGITALELAHGHAPFSKYPLMKVLLMTLQNAPPGLDYERDKKFCKDEYKRGISGWNFNLEDVKAQASLEDNDLMQNLPTCSAVDSTVTNNFDKSQNQLQKFSTTNDEQDEKAKVAVVQQRDVLKSHIRKCRVRQGSNPTQPLFELVDVGAVLPLNVVVVARWDEMLCEELIPASFKFYSLFKDFSAMMEIILSLMKQVSVGDFTVGHWSMPWWKLDWIDMRMWGWLEAAHDREKELLREKTDLQLRLMRAQEELQKYKTENVQVGSDGDSSETAFLGAVSNLVSGIGVQAQGEIGGPQKLNLDC</sequence>
<evidence type="ECO:0000313" key="1">
    <source>
        <dbReference type="EMBL" id="KAI8527850.1"/>
    </source>
</evidence>
<comment type="caution">
    <text evidence="1">The sequence shown here is derived from an EMBL/GenBank/DDBJ whole genome shotgun (WGS) entry which is preliminary data.</text>
</comment>
<evidence type="ECO:0000313" key="2">
    <source>
        <dbReference type="Proteomes" id="UP001062846"/>
    </source>
</evidence>
<proteinExistence type="predicted"/>
<accession>A0ACC0LGX0</accession>
<name>A0ACC0LGX0_RHOML</name>
<keyword evidence="2" id="KW-1185">Reference proteome</keyword>